<accession>A0A0G0T232</accession>
<gene>
    <name evidence="1" type="ORF">UT75_C0001G0049</name>
</gene>
<organism evidence="1 2">
    <name type="scientific">Candidatus Yanofskybacteria bacterium GW2011_GWE2_40_11</name>
    <dbReference type="NCBI Taxonomy" id="1619033"/>
    <lineage>
        <taxon>Bacteria</taxon>
        <taxon>Candidatus Yanofskyibacteriota</taxon>
    </lineage>
</organism>
<comment type="caution">
    <text evidence="1">The sequence shown here is derived from an EMBL/GenBank/DDBJ whole genome shotgun (WGS) entry which is preliminary data.</text>
</comment>
<protein>
    <submittedName>
        <fullName evidence="1">Uncharacterized protein</fullName>
    </submittedName>
</protein>
<evidence type="ECO:0000313" key="1">
    <source>
        <dbReference type="EMBL" id="KKR41145.1"/>
    </source>
</evidence>
<dbReference type="Proteomes" id="UP000034072">
    <property type="component" value="Unassembled WGS sequence"/>
</dbReference>
<evidence type="ECO:0000313" key="2">
    <source>
        <dbReference type="Proteomes" id="UP000034072"/>
    </source>
</evidence>
<reference evidence="1 2" key="1">
    <citation type="journal article" date="2015" name="Nature">
        <title>rRNA introns, odd ribosomes, and small enigmatic genomes across a large radiation of phyla.</title>
        <authorList>
            <person name="Brown C.T."/>
            <person name="Hug L.A."/>
            <person name="Thomas B.C."/>
            <person name="Sharon I."/>
            <person name="Castelle C.J."/>
            <person name="Singh A."/>
            <person name="Wilkins M.J."/>
            <person name="Williams K.H."/>
            <person name="Banfield J.F."/>
        </authorList>
    </citation>
    <scope>NUCLEOTIDE SEQUENCE [LARGE SCALE GENOMIC DNA]</scope>
</reference>
<name>A0A0G0T232_9BACT</name>
<dbReference type="EMBL" id="LBXZ01000001">
    <property type="protein sequence ID" value="KKR41145.1"/>
    <property type="molecule type" value="Genomic_DNA"/>
</dbReference>
<dbReference type="AlphaFoldDB" id="A0A0G0T232"/>
<sequence>MCQTMPDAPEPLGKLFLQAARDRNIALLNSVFGRCLMWGKYMRQLPIQDQKWVSKHAGRTRESGVTA</sequence>
<proteinExistence type="predicted"/>